<organism evidence="2 3">
    <name type="scientific">Phytophthora palmivora</name>
    <dbReference type="NCBI Taxonomy" id="4796"/>
    <lineage>
        <taxon>Eukaryota</taxon>
        <taxon>Sar</taxon>
        <taxon>Stramenopiles</taxon>
        <taxon>Oomycota</taxon>
        <taxon>Peronosporomycetes</taxon>
        <taxon>Peronosporales</taxon>
        <taxon>Peronosporaceae</taxon>
        <taxon>Phytophthora</taxon>
    </lineage>
</organism>
<accession>A0A2P4Y0Y0</accession>
<comment type="caution">
    <text evidence="2">The sequence shown here is derived from an EMBL/GenBank/DDBJ whole genome shotgun (WGS) entry which is preliminary data.</text>
</comment>
<dbReference type="Proteomes" id="UP000237271">
    <property type="component" value="Unassembled WGS sequence"/>
</dbReference>
<evidence type="ECO:0000259" key="1">
    <source>
        <dbReference type="Pfam" id="PF13843"/>
    </source>
</evidence>
<dbReference type="InterPro" id="IPR029526">
    <property type="entry name" value="PGBD"/>
</dbReference>
<evidence type="ECO:0000313" key="2">
    <source>
        <dbReference type="EMBL" id="POM71389.1"/>
    </source>
</evidence>
<feature type="domain" description="PiggyBac transposable element-derived protein" evidence="1">
    <location>
        <begin position="21"/>
        <end position="346"/>
    </location>
</feature>
<evidence type="ECO:0000313" key="3">
    <source>
        <dbReference type="Proteomes" id="UP000237271"/>
    </source>
</evidence>
<dbReference type="PANTHER" id="PTHR46599:SF3">
    <property type="entry name" value="PIGGYBAC TRANSPOSABLE ELEMENT-DERIVED PROTEIN 4"/>
    <property type="match status" value="1"/>
</dbReference>
<proteinExistence type="predicted"/>
<dbReference type="EMBL" id="NCKW01006510">
    <property type="protein sequence ID" value="POM71389.1"/>
    <property type="molecule type" value="Genomic_DNA"/>
</dbReference>
<keyword evidence="3" id="KW-1185">Reference proteome</keyword>
<dbReference type="AlphaFoldDB" id="A0A2P4Y0Y0"/>
<sequence length="377" mass="43724">MGTNALCSSLCRLPSRPIFHFLPKSLRVEIAEESNKYRSQCNHSMAMDQYKRIQLAQQKDHSISGPTLESIEERLHRHRPFQPHEFVYFIGLHVTRALSPMRDGIAKHWVSCEDDALPRGTWSCFMKRSRYVELVRFLHFADNPTNVGPHDKAWEIRPILQVGETTFRRAYRLGRAISFDKGMVPNKAASTHYERTTRINQFFLTSCAKTAYCTRHTVAKQKRQKPLDQQLWCAIFPVKRLIVTDNYYSSVALSLMLLTMGLYHVGSMRANRLGWCKSIHYTQKNARRIFQEERIELLRLLITQNLPVNMLATSVLRTENDGSRSVPCPIVVTEYLSGMGSVDTMTKFDFDAILFKKPVALRNITCNCFSDWLIWPW</sequence>
<dbReference type="Pfam" id="PF13843">
    <property type="entry name" value="DDE_Tnp_1_7"/>
    <property type="match status" value="1"/>
</dbReference>
<dbReference type="OrthoDB" id="117306at2759"/>
<reference evidence="2 3" key="1">
    <citation type="journal article" date="2017" name="Genome Biol. Evol.">
        <title>Phytophthora megakarya and P. palmivora, closely related causal agents of cacao black pod rot, underwent increases in genome sizes and gene numbers by different mechanisms.</title>
        <authorList>
            <person name="Ali S.S."/>
            <person name="Shao J."/>
            <person name="Lary D.J."/>
            <person name="Kronmiller B."/>
            <person name="Shen D."/>
            <person name="Strem M.D."/>
            <person name="Amoako-Attah I."/>
            <person name="Akrofi A.Y."/>
            <person name="Begoude B.A."/>
            <person name="Ten Hoopen G.M."/>
            <person name="Coulibaly K."/>
            <person name="Kebe B.I."/>
            <person name="Melnick R.L."/>
            <person name="Guiltinan M.J."/>
            <person name="Tyler B.M."/>
            <person name="Meinhardt L.W."/>
            <person name="Bailey B.A."/>
        </authorList>
    </citation>
    <scope>NUCLEOTIDE SEQUENCE [LARGE SCALE GENOMIC DNA]</scope>
    <source>
        <strain evidence="3">sbr112.9</strain>
    </source>
</reference>
<name>A0A2P4Y0Y0_9STRA</name>
<gene>
    <name evidence="2" type="ORF">PHPALM_12054</name>
</gene>
<dbReference type="PANTHER" id="PTHR46599">
    <property type="entry name" value="PIGGYBAC TRANSPOSABLE ELEMENT-DERIVED PROTEIN 4"/>
    <property type="match status" value="1"/>
</dbReference>
<protein>
    <recommendedName>
        <fullName evidence="1">PiggyBac transposable element-derived protein domain-containing protein</fullName>
    </recommendedName>
</protein>